<proteinExistence type="predicted"/>
<dbReference type="InterPro" id="IPR023606">
    <property type="entry name" value="CoA-Trfase_III_dom_1_sf"/>
</dbReference>
<dbReference type="PANTHER" id="PTHR48207:SF3">
    <property type="entry name" value="SUCCINATE--HYDROXYMETHYLGLUTARATE COA-TRANSFERASE"/>
    <property type="match status" value="1"/>
</dbReference>
<dbReference type="InterPro" id="IPR050483">
    <property type="entry name" value="CoA-transferase_III_domain"/>
</dbReference>
<dbReference type="InterPro" id="IPR003673">
    <property type="entry name" value="CoA-Trfase_fam_III"/>
</dbReference>
<organism evidence="2">
    <name type="scientific">marine metagenome</name>
    <dbReference type="NCBI Taxonomy" id="408172"/>
    <lineage>
        <taxon>unclassified sequences</taxon>
        <taxon>metagenomes</taxon>
        <taxon>ecological metagenomes</taxon>
    </lineage>
</organism>
<dbReference type="SUPFAM" id="SSF89796">
    <property type="entry name" value="CoA-transferase family III (CaiB/BaiF)"/>
    <property type="match status" value="1"/>
</dbReference>
<reference evidence="2" key="1">
    <citation type="submission" date="2018-05" db="EMBL/GenBank/DDBJ databases">
        <authorList>
            <person name="Lanie J.A."/>
            <person name="Ng W.-L."/>
            <person name="Kazmierczak K.M."/>
            <person name="Andrzejewski T.M."/>
            <person name="Davidsen T.M."/>
            <person name="Wayne K.J."/>
            <person name="Tettelin H."/>
            <person name="Glass J.I."/>
            <person name="Rusch D."/>
            <person name="Podicherti R."/>
            <person name="Tsui H.-C.T."/>
            <person name="Winkler M.E."/>
        </authorList>
    </citation>
    <scope>NUCLEOTIDE SEQUENCE</scope>
</reference>
<name>A0A381NR09_9ZZZZ</name>
<sequence length="419" mass="46464">MESLSLPNQGALLPYTILDLSEGGHNICGRLLGDMGARVVRIEPPGGSQTRLRGPFALDSSGNIKSLYWAAYNSNKKGISLSLDTEAGRQIFLRLVDRSDAILESFQPGYLDSLNIGFATLIKRNPQLVHTTMTPFGSTGPYAGFVSTDLISSSMGGMPFVSGDEDRPPVRISFPQAELVAGSQAFGATVAALRHSRNNKSGQHVDVSEQISVIWTLMNATPFPKLHGTDVTRAGAFRKRGPIDARHVFKCADGYVSMNAQARTLKGFIEWMSEETEIEKEILSFNIDKWDLKPDSDPNGKEAIEFKTIEKSIEKFLLNKTKNEIFERALSSRLLVAPCNTVEDIRKSPQLDARSFWIDIYHPEFGKDITHLGPYIKMSETPLRVYSPSSSVGSDNEEVFIDFGINRTEIDELKRQEII</sequence>
<protein>
    <recommendedName>
        <fullName evidence="3">CoA transferase</fullName>
    </recommendedName>
</protein>
<dbReference type="Pfam" id="PF02515">
    <property type="entry name" value="CoA_transf_3"/>
    <property type="match status" value="1"/>
</dbReference>
<accession>A0A381NR09</accession>
<dbReference type="Gene3D" id="3.40.50.10540">
    <property type="entry name" value="Crotonobetainyl-coa:carnitine coa-transferase, domain 1"/>
    <property type="match status" value="1"/>
</dbReference>
<evidence type="ECO:0000313" key="2">
    <source>
        <dbReference type="EMBL" id="SUZ57026.1"/>
    </source>
</evidence>
<dbReference type="EMBL" id="UINC01000537">
    <property type="protein sequence ID" value="SUZ57026.1"/>
    <property type="molecule type" value="Genomic_DNA"/>
</dbReference>
<dbReference type="PANTHER" id="PTHR48207">
    <property type="entry name" value="SUCCINATE--HYDROXYMETHYLGLUTARATE COA-TRANSFERASE"/>
    <property type="match status" value="1"/>
</dbReference>
<dbReference type="Gene3D" id="3.30.1540.10">
    <property type="entry name" value="formyl-coa transferase, domain 3"/>
    <property type="match status" value="1"/>
</dbReference>
<evidence type="ECO:0008006" key="3">
    <source>
        <dbReference type="Google" id="ProtNLM"/>
    </source>
</evidence>
<dbReference type="AlphaFoldDB" id="A0A381NR09"/>
<evidence type="ECO:0000256" key="1">
    <source>
        <dbReference type="ARBA" id="ARBA00022679"/>
    </source>
</evidence>
<gene>
    <name evidence="2" type="ORF">METZ01_LOCUS9880</name>
</gene>
<dbReference type="GO" id="GO:0008410">
    <property type="term" value="F:CoA-transferase activity"/>
    <property type="evidence" value="ECO:0007669"/>
    <property type="project" value="TreeGrafter"/>
</dbReference>
<dbReference type="InterPro" id="IPR044855">
    <property type="entry name" value="CoA-Trfase_III_dom3_sf"/>
</dbReference>
<keyword evidence="1" id="KW-0808">Transferase</keyword>